<gene>
    <name evidence="4" type="ORF">J9B83_03860</name>
</gene>
<dbReference type="InterPro" id="IPR036641">
    <property type="entry name" value="HPT_dom_sf"/>
</dbReference>
<organism evidence="4 5">
    <name type="scientific">Marinomonas vulgaris</name>
    <dbReference type="NCBI Taxonomy" id="2823372"/>
    <lineage>
        <taxon>Bacteria</taxon>
        <taxon>Pseudomonadati</taxon>
        <taxon>Pseudomonadota</taxon>
        <taxon>Gammaproteobacteria</taxon>
        <taxon>Oceanospirillales</taxon>
        <taxon>Oceanospirillaceae</taxon>
        <taxon>Marinomonas</taxon>
    </lineage>
</organism>
<comment type="caution">
    <text evidence="4">The sequence shown here is derived from an EMBL/GenBank/DDBJ whole genome shotgun (WGS) entry which is preliminary data.</text>
</comment>
<feature type="modified residue" description="Phosphohistidine" evidence="2">
    <location>
        <position position="54"/>
    </location>
</feature>
<dbReference type="EMBL" id="JAGSSV010000003">
    <property type="protein sequence ID" value="MBR7888067.1"/>
    <property type="molecule type" value="Genomic_DNA"/>
</dbReference>
<keyword evidence="2" id="KW-0597">Phosphoprotein</keyword>
<dbReference type="Pfam" id="PF01627">
    <property type="entry name" value="Hpt"/>
    <property type="match status" value="1"/>
</dbReference>
<sequence length="112" mass="12622">MIDYDHLTSLVEVLGKETMNKIRVEFVDDSTEKMTLLLAAWEAQNNYDIREISHSLKSASLNMAMKDFAAQCQQMESPAEPQSQAERQAIMDSLPALHQASLAELEAYFLAN</sequence>
<dbReference type="Proteomes" id="UP000679722">
    <property type="component" value="Unassembled WGS sequence"/>
</dbReference>
<dbReference type="PROSITE" id="PS50894">
    <property type="entry name" value="HPT"/>
    <property type="match status" value="1"/>
</dbReference>
<accession>A0ABS5H9F1</accession>
<reference evidence="4 5" key="1">
    <citation type="submission" date="2021-04" db="EMBL/GenBank/DDBJ databases">
        <authorList>
            <person name="Sun C."/>
        </authorList>
    </citation>
    <scope>NUCLEOTIDE SEQUENCE [LARGE SCALE GENOMIC DNA]</scope>
    <source>
        <strain evidence="4 5">A79</strain>
    </source>
</reference>
<dbReference type="RefSeq" id="WP_211535419.1">
    <property type="nucleotide sequence ID" value="NZ_JAGSSV010000003.1"/>
</dbReference>
<feature type="domain" description="HPt" evidence="3">
    <location>
        <begin position="15"/>
        <end position="108"/>
    </location>
</feature>
<evidence type="ECO:0000259" key="3">
    <source>
        <dbReference type="PROSITE" id="PS50894"/>
    </source>
</evidence>
<dbReference type="Gene3D" id="1.20.120.160">
    <property type="entry name" value="HPT domain"/>
    <property type="match status" value="1"/>
</dbReference>
<reference evidence="5" key="2">
    <citation type="submission" date="2023-07" db="EMBL/GenBank/DDBJ databases">
        <title>Marinomonas vulgaris A79, complete genome.</title>
        <authorList>
            <person name="Ying J.-J."/>
        </authorList>
    </citation>
    <scope>NUCLEOTIDE SEQUENCE [LARGE SCALE GENOMIC DNA]</scope>
    <source>
        <strain evidence="5">A79</strain>
    </source>
</reference>
<protein>
    <submittedName>
        <fullName evidence="4">Hpt domain-containing protein</fullName>
    </submittedName>
</protein>
<dbReference type="InterPro" id="IPR008207">
    <property type="entry name" value="Sig_transdc_His_kin_Hpt_dom"/>
</dbReference>
<name>A0ABS5H9F1_9GAMM</name>
<dbReference type="SUPFAM" id="SSF47226">
    <property type="entry name" value="Histidine-containing phosphotransfer domain, HPT domain"/>
    <property type="match status" value="1"/>
</dbReference>
<keyword evidence="1" id="KW-0902">Two-component regulatory system</keyword>
<evidence type="ECO:0000256" key="1">
    <source>
        <dbReference type="ARBA" id="ARBA00023012"/>
    </source>
</evidence>
<evidence type="ECO:0000313" key="5">
    <source>
        <dbReference type="Proteomes" id="UP000679722"/>
    </source>
</evidence>
<keyword evidence="5" id="KW-1185">Reference proteome</keyword>
<evidence type="ECO:0000313" key="4">
    <source>
        <dbReference type="EMBL" id="MBR7888067.1"/>
    </source>
</evidence>
<proteinExistence type="predicted"/>
<evidence type="ECO:0000256" key="2">
    <source>
        <dbReference type="PROSITE-ProRule" id="PRU00110"/>
    </source>
</evidence>